<dbReference type="GO" id="GO:0016987">
    <property type="term" value="F:sigma factor activity"/>
    <property type="evidence" value="ECO:0007669"/>
    <property type="project" value="UniProtKB-KW"/>
</dbReference>
<gene>
    <name evidence="7" type="ORF">GCM10007049_24180</name>
</gene>
<keyword evidence="4" id="KW-0804">Transcription</keyword>
<dbReference type="InterPro" id="IPR036388">
    <property type="entry name" value="WH-like_DNA-bd_sf"/>
</dbReference>
<dbReference type="EMBL" id="BMWX01000004">
    <property type="protein sequence ID" value="GGZ30553.1"/>
    <property type="molecule type" value="Genomic_DNA"/>
</dbReference>
<dbReference type="InterPro" id="IPR013325">
    <property type="entry name" value="RNA_pol_sigma_r2"/>
</dbReference>
<dbReference type="SUPFAM" id="SSF88946">
    <property type="entry name" value="Sigma2 domain of RNA polymerase sigma factors"/>
    <property type="match status" value="1"/>
</dbReference>
<dbReference type="GO" id="GO:0000428">
    <property type="term" value="C:DNA-directed RNA polymerase complex"/>
    <property type="evidence" value="ECO:0007669"/>
    <property type="project" value="UniProtKB-KW"/>
</dbReference>
<dbReference type="GO" id="GO:0006352">
    <property type="term" value="P:DNA-templated transcription initiation"/>
    <property type="evidence" value="ECO:0007669"/>
    <property type="project" value="InterPro"/>
</dbReference>
<dbReference type="InterPro" id="IPR014284">
    <property type="entry name" value="RNA_pol_sigma-70_dom"/>
</dbReference>
<evidence type="ECO:0000256" key="2">
    <source>
        <dbReference type="ARBA" id="ARBA00023015"/>
    </source>
</evidence>
<evidence type="ECO:0000259" key="6">
    <source>
        <dbReference type="Pfam" id="PF08281"/>
    </source>
</evidence>
<dbReference type="InterPro" id="IPR007627">
    <property type="entry name" value="RNA_pol_sigma70_r2"/>
</dbReference>
<keyword evidence="3" id="KW-0731">Sigma factor</keyword>
<dbReference type="Pfam" id="PF04542">
    <property type="entry name" value="Sigma70_r2"/>
    <property type="match status" value="1"/>
</dbReference>
<feature type="domain" description="RNA polymerase sigma-70 region 2" evidence="5">
    <location>
        <begin position="24"/>
        <end position="91"/>
    </location>
</feature>
<evidence type="ECO:0000256" key="3">
    <source>
        <dbReference type="ARBA" id="ARBA00023082"/>
    </source>
</evidence>
<dbReference type="NCBIfam" id="TIGR02937">
    <property type="entry name" value="sigma70-ECF"/>
    <property type="match status" value="1"/>
</dbReference>
<dbReference type="InterPro" id="IPR039425">
    <property type="entry name" value="RNA_pol_sigma-70-like"/>
</dbReference>
<evidence type="ECO:0000256" key="1">
    <source>
        <dbReference type="ARBA" id="ARBA00010641"/>
    </source>
</evidence>
<dbReference type="InterPro" id="IPR013324">
    <property type="entry name" value="RNA_pol_sigma_r3/r4-like"/>
</dbReference>
<dbReference type="NCBIfam" id="TIGR02985">
    <property type="entry name" value="Sig70_bacteroi1"/>
    <property type="match status" value="1"/>
</dbReference>
<dbReference type="CDD" id="cd06171">
    <property type="entry name" value="Sigma70_r4"/>
    <property type="match status" value="1"/>
</dbReference>
<dbReference type="PANTHER" id="PTHR43133">
    <property type="entry name" value="RNA POLYMERASE ECF-TYPE SIGMA FACTO"/>
    <property type="match status" value="1"/>
</dbReference>
<dbReference type="RefSeq" id="WP_018474614.1">
    <property type="nucleotide sequence ID" value="NZ_BMWX01000004.1"/>
</dbReference>
<evidence type="ECO:0000313" key="7">
    <source>
        <dbReference type="EMBL" id="GGZ30553.1"/>
    </source>
</evidence>
<dbReference type="InterPro" id="IPR013249">
    <property type="entry name" value="RNA_pol_sigma70_r4_t2"/>
</dbReference>
<keyword evidence="8" id="KW-1185">Reference proteome</keyword>
<dbReference type="SUPFAM" id="SSF88659">
    <property type="entry name" value="Sigma3 and sigma4 domains of RNA polymerase sigma factors"/>
    <property type="match status" value="1"/>
</dbReference>
<dbReference type="Gene3D" id="1.10.10.10">
    <property type="entry name" value="Winged helix-like DNA-binding domain superfamily/Winged helix DNA-binding domain"/>
    <property type="match status" value="1"/>
</dbReference>
<evidence type="ECO:0000259" key="5">
    <source>
        <dbReference type="Pfam" id="PF04542"/>
    </source>
</evidence>
<protein>
    <submittedName>
        <fullName evidence="7">DNA-directed RNA polymerase sigma-70 factor</fullName>
    </submittedName>
</protein>
<dbReference type="GO" id="GO:0003677">
    <property type="term" value="F:DNA binding"/>
    <property type="evidence" value="ECO:0007669"/>
    <property type="project" value="InterPro"/>
</dbReference>
<sequence>MINTSLYEISKLIVSDDRKAFYQLYTMFHKQIFSFCLNYGINRADAEEITQESFVKLWCNRQNIQVDKSIKSYLFKIAQNLILDFLRKKSKEVALDKYQMQLMTPSNSTQDTVEYNELRDIMEQILANLPERRRMVFEMARLKGMSHKEIAERLGISTKTVENHLSLATQGFKEVLKNAKLTAFILFGELILSLI</sequence>
<comment type="similarity">
    <text evidence="1">Belongs to the sigma-70 factor family. ECF subfamily.</text>
</comment>
<reference evidence="7" key="1">
    <citation type="journal article" date="2014" name="Int. J. Syst. Evol. Microbiol.">
        <title>Complete genome sequence of Corynebacterium casei LMG S-19264T (=DSM 44701T), isolated from a smear-ripened cheese.</title>
        <authorList>
            <consortium name="US DOE Joint Genome Institute (JGI-PGF)"/>
            <person name="Walter F."/>
            <person name="Albersmeier A."/>
            <person name="Kalinowski J."/>
            <person name="Ruckert C."/>
        </authorList>
    </citation>
    <scope>NUCLEOTIDE SEQUENCE</scope>
    <source>
        <strain evidence="7">KCTC 12368</strain>
    </source>
</reference>
<dbReference type="Proteomes" id="UP000619457">
    <property type="component" value="Unassembled WGS sequence"/>
</dbReference>
<organism evidence="7 8">
    <name type="scientific">Echinicola pacifica</name>
    <dbReference type="NCBI Taxonomy" id="346377"/>
    <lineage>
        <taxon>Bacteria</taxon>
        <taxon>Pseudomonadati</taxon>
        <taxon>Bacteroidota</taxon>
        <taxon>Cytophagia</taxon>
        <taxon>Cytophagales</taxon>
        <taxon>Cyclobacteriaceae</taxon>
        <taxon>Echinicola</taxon>
    </lineage>
</organism>
<dbReference type="Gene3D" id="1.10.1740.10">
    <property type="match status" value="1"/>
</dbReference>
<keyword evidence="7" id="KW-0240">DNA-directed RNA polymerase</keyword>
<reference evidence="7" key="2">
    <citation type="submission" date="2020-09" db="EMBL/GenBank/DDBJ databases">
        <authorList>
            <person name="Sun Q."/>
            <person name="Kim S."/>
        </authorList>
    </citation>
    <scope>NUCLEOTIDE SEQUENCE</scope>
    <source>
        <strain evidence="7">KCTC 12368</strain>
    </source>
</reference>
<keyword evidence="2" id="KW-0805">Transcription regulation</keyword>
<proteinExistence type="inferred from homology"/>
<accession>A0A918Q1C0</accession>
<evidence type="ECO:0000313" key="8">
    <source>
        <dbReference type="Proteomes" id="UP000619457"/>
    </source>
</evidence>
<dbReference type="AlphaFoldDB" id="A0A918Q1C0"/>
<name>A0A918Q1C0_9BACT</name>
<dbReference type="Pfam" id="PF08281">
    <property type="entry name" value="Sigma70_r4_2"/>
    <property type="match status" value="1"/>
</dbReference>
<dbReference type="InterPro" id="IPR014327">
    <property type="entry name" value="RNA_pol_sigma70_bacteroid"/>
</dbReference>
<evidence type="ECO:0000256" key="4">
    <source>
        <dbReference type="ARBA" id="ARBA00023163"/>
    </source>
</evidence>
<comment type="caution">
    <text evidence="7">The sequence shown here is derived from an EMBL/GenBank/DDBJ whole genome shotgun (WGS) entry which is preliminary data.</text>
</comment>
<feature type="domain" description="RNA polymerase sigma factor 70 region 4 type 2" evidence="6">
    <location>
        <begin position="120"/>
        <end position="168"/>
    </location>
</feature>
<dbReference type="PANTHER" id="PTHR43133:SF46">
    <property type="entry name" value="RNA POLYMERASE SIGMA-70 FACTOR ECF SUBFAMILY"/>
    <property type="match status" value="1"/>
</dbReference>